<dbReference type="Gene3D" id="3.40.630.30">
    <property type="match status" value="1"/>
</dbReference>
<dbReference type="PANTHER" id="PTHR43675:SF8">
    <property type="entry name" value="ARSENITE METHYLTRANSFERASE"/>
    <property type="match status" value="1"/>
</dbReference>
<dbReference type="SUPFAM" id="SSF55729">
    <property type="entry name" value="Acyl-CoA N-acyltransferases (Nat)"/>
    <property type="match status" value="1"/>
</dbReference>
<evidence type="ECO:0000259" key="9">
    <source>
        <dbReference type="PROSITE" id="PS51186"/>
    </source>
</evidence>
<evidence type="ECO:0000313" key="10">
    <source>
        <dbReference type="EMBL" id="GGO48932.1"/>
    </source>
</evidence>
<feature type="domain" description="N-acetyltransferase" evidence="9">
    <location>
        <begin position="258"/>
        <end position="416"/>
    </location>
</feature>
<evidence type="ECO:0000256" key="5">
    <source>
        <dbReference type="ARBA" id="ARBA00034545"/>
    </source>
</evidence>
<keyword evidence="2" id="KW-0949">S-adenosyl-L-methionine</keyword>
<evidence type="ECO:0000256" key="3">
    <source>
        <dbReference type="ARBA" id="ARBA00034487"/>
    </source>
</evidence>
<evidence type="ECO:0000313" key="11">
    <source>
        <dbReference type="Proteomes" id="UP000631535"/>
    </source>
</evidence>
<dbReference type="InterPro" id="IPR026669">
    <property type="entry name" value="Arsenite_MeTrfase-like"/>
</dbReference>
<comment type="catalytic activity">
    <reaction evidence="7">
        <text>arsenic triglutathione + 2 [thioredoxin]-dithiol + 2 S-adenosyl-L-methionine + H2O = dimethylarsinous acid + 2 [thioredoxin]-disulfide + 3 glutathione + 2 S-adenosyl-L-homocysteine + 2 H(+)</text>
        <dbReference type="Rhea" id="RHEA:69464"/>
        <dbReference type="Rhea" id="RHEA-COMP:10698"/>
        <dbReference type="Rhea" id="RHEA-COMP:10700"/>
        <dbReference type="ChEBI" id="CHEBI:15377"/>
        <dbReference type="ChEBI" id="CHEBI:15378"/>
        <dbReference type="ChEBI" id="CHEBI:23808"/>
        <dbReference type="ChEBI" id="CHEBI:29950"/>
        <dbReference type="ChEBI" id="CHEBI:50058"/>
        <dbReference type="ChEBI" id="CHEBI:57856"/>
        <dbReference type="ChEBI" id="CHEBI:57925"/>
        <dbReference type="ChEBI" id="CHEBI:59789"/>
        <dbReference type="ChEBI" id="CHEBI:183640"/>
        <dbReference type="EC" id="2.1.1.137"/>
    </reaction>
</comment>
<dbReference type="Pfam" id="PF13847">
    <property type="entry name" value="Methyltransf_31"/>
    <property type="match status" value="1"/>
</dbReference>
<evidence type="ECO:0000256" key="1">
    <source>
        <dbReference type="ARBA" id="ARBA00022679"/>
    </source>
</evidence>
<comment type="catalytic activity">
    <reaction evidence="8">
        <text>arsenic triglutathione + 3 [thioredoxin]-dithiol + 3 S-adenosyl-L-methionine = trimethylarsine + 3 [thioredoxin]-disulfide + 3 glutathione + 3 S-adenosyl-L-homocysteine + 3 H(+)</text>
        <dbReference type="Rhea" id="RHEA:69432"/>
        <dbReference type="Rhea" id="RHEA-COMP:10698"/>
        <dbReference type="Rhea" id="RHEA-COMP:10700"/>
        <dbReference type="ChEBI" id="CHEBI:15378"/>
        <dbReference type="ChEBI" id="CHEBI:27130"/>
        <dbReference type="ChEBI" id="CHEBI:29950"/>
        <dbReference type="ChEBI" id="CHEBI:50058"/>
        <dbReference type="ChEBI" id="CHEBI:57856"/>
        <dbReference type="ChEBI" id="CHEBI:57925"/>
        <dbReference type="ChEBI" id="CHEBI:59789"/>
        <dbReference type="ChEBI" id="CHEBI:183640"/>
        <dbReference type="EC" id="2.1.1.137"/>
    </reaction>
</comment>
<dbReference type="Gene3D" id="3.40.50.150">
    <property type="entry name" value="Vaccinia Virus protein VP39"/>
    <property type="match status" value="1"/>
</dbReference>
<protein>
    <recommendedName>
        <fullName evidence="5">Arsenite methyltransferase</fullName>
        <ecNumber evidence="4">2.1.1.137</ecNumber>
    </recommendedName>
</protein>
<dbReference type="SUPFAM" id="SSF53335">
    <property type="entry name" value="S-adenosyl-L-methionine-dependent methyltransferases"/>
    <property type="match status" value="1"/>
</dbReference>
<comment type="catalytic activity">
    <reaction evidence="6">
        <text>arsenic triglutathione + [thioredoxin]-dithiol + S-adenosyl-L-methionine + 2 H2O = methylarsonous acid + [thioredoxin]-disulfide + 3 glutathione + S-adenosyl-L-homocysteine + H(+)</text>
        <dbReference type="Rhea" id="RHEA:69460"/>
        <dbReference type="Rhea" id="RHEA-COMP:10698"/>
        <dbReference type="Rhea" id="RHEA-COMP:10700"/>
        <dbReference type="ChEBI" id="CHEBI:15377"/>
        <dbReference type="ChEBI" id="CHEBI:15378"/>
        <dbReference type="ChEBI" id="CHEBI:17826"/>
        <dbReference type="ChEBI" id="CHEBI:29950"/>
        <dbReference type="ChEBI" id="CHEBI:50058"/>
        <dbReference type="ChEBI" id="CHEBI:57856"/>
        <dbReference type="ChEBI" id="CHEBI:57925"/>
        <dbReference type="ChEBI" id="CHEBI:59789"/>
        <dbReference type="ChEBI" id="CHEBI:183640"/>
        <dbReference type="EC" id="2.1.1.137"/>
    </reaction>
</comment>
<dbReference type="InterPro" id="IPR029063">
    <property type="entry name" value="SAM-dependent_MTases_sf"/>
</dbReference>
<dbReference type="CDD" id="cd02440">
    <property type="entry name" value="AdoMet_MTases"/>
    <property type="match status" value="1"/>
</dbReference>
<evidence type="ECO:0000256" key="8">
    <source>
        <dbReference type="ARBA" id="ARBA00048428"/>
    </source>
</evidence>
<comment type="caution">
    <text evidence="10">The sequence shown here is derived from an EMBL/GenBank/DDBJ whole genome shotgun (WGS) entry which is preliminary data.</text>
</comment>
<dbReference type="InterPro" id="IPR025714">
    <property type="entry name" value="Methyltranfer_dom"/>
</dbReference>
<dbReference type="PROSITE" id="PS51186">
    <property type="entry name" value="GNAT"/>
    <property type="match status" value="1"/>
</dbReference>
<comment type="similarity">
    <text evidence="3">Belongs to the methyltransferase superfamily. Arsenite methyltransferase family.</text>
</comment>
<sequence length="420" mass="43906">MDQPDEPPQSVEGRQADIGSRYGALARAAEAGEQIVDCGEDAFAEGQFGAAGYDQETADLPEGAVRASLGCGNPVAVAPLTAGQKVLDLGSGGGIDVLLSARRVGPDGMAYGLDTTAEMVTLARANAQQAGVENVEFLHGRIEDIPLPDAHVDAVISNCVINLSAEKPRVLDEAYRVLRPGGHFGVSDVLAHPGLAPSQRAEAERATGCAATLTAEEYRELLLRAGFTDVGITSTADAATGVYSAIVKAGKPSAPSGISLRPMRADDADAVLSLYELGIEEGDATFETAAPSWEAFDAAKLTLHRYVAVDDGTGEVRGWAAAAPTSPRPAYAGVVEHSVYVHPGARGRGIARALLEALVASTESAGIWTVQSGIFPENTASLALHRSAGFRVIGRRERIGQHRGVWRDVVLIERRSPLVS</sequence>
<organism evidence="10 11">
    <name type="scientific">Streptomyces daqingensis</name>
    <dbReference type="NCBI Taxonomy" id="1472640"/>
    <lineage>
        <taxon>Bacteria</taxon>
        <taxon>Bacillati</taxon>
        <taxon>Actinomycetota</taxon>
        <taxon>Actinomycetes</taxon>
        <taxon>Kitasatosporales</taxon>
        <taxon>Streptomycetaceae</taxon>
        <taxon>Streptomyces</taxon>
    </lineage>
</organism>
<dbReference type="EMBL" id="BMMP01000007">
    <property type="protein sequence ID" value="GGO48932.1"/>
    <property type="molecule type" value="Genomic_DNA"/>
</dbReference>
<evidence type="ECO:0000256" key="2">
    <source>
        <dbReference type="ARBA" id="ARBA00022691"/>
    </source>
</evidence>
<proteinExistence type="inferred from homology"/>
<reference evidence="11" key="1">
    <citation type="journal article" date="2019" name="Int. J. Syst. Evol. Microbiol.">
        <title>The Global Catalogue of Microorganisms (GCM) 10K type strain sequencing project: providing services to taxonomists for standard genome sequencing and annotation.</title>
        <authorList>
            <consortium name="The Broad Institute Genomics Platform"/>
            <consortium name="The Broad Institute Genome Sequencing Center for Infectious Disease"/>
            <person name="Wu L."/>
            <person name="Ma J."/>
        </authorList>
    </citation>
    <scope>NUCLEOTIDE SEQUENCE [LARGE SCALE GENOMIC DNA]</scope>
    <source>
        <strain evidence="11">CGMCC 4.7178</strain>
    </source>
</reference>
<dbReference type="InterPro" id="IPR000182">
    <property type="entry name" value="GNAT_dom"/>
</dbReference>
<dbReference type="Proteomes" id="UP000631535">
    <property type="component" value="Unassembled WGS sequence"/>
</dbReference>
<keyword evidence="11" id="KW-1185">Reference proteome</keyword>
<dbReference type="Pfam" id="PF00583">
    <property type="entry name" value="Acetyltransf_1"/>
    <property type="match status" value="1"/>
</dbReference>
<name>A0ABQ2MB73_9ACTN</name>
<evidence type="ECO:0000256" key="4">
    <source>
        <dbReference type="ARBA" id="ARBA00034521"/>
    </source>
</evidence>
<accession>A0ABQ2MB73</accession>
<dbReference type="InterPro" id="IPR016181">
    <property type="entry name" value="Acyl_CoA_acyltransferase"/>
</dbReference>
<evidence type="ECO:0000256" key="6">
    <source>
        <dbReference type="ARBA" id="ARBA00047941"/>
    </source>
</evidence>
<dbReference type="PANTHER" id="PTHR43675">
    <property type="entry name" value="ARSENITE METHYLTRANSFERASE"/>
    <property type="match status" value="1"/>
</dbReference>
<dbReference type="CDD" id="cd04301">
    <property type="entry name" value="NAT_SF"/>
    <property type="match status" value="1"/>
</dbReference>
<keyword evidence="1" id="KW-0808">Transferase</keyword>
<gene>
    <name evidence="10" type="ORF">GCM10012287_25070</name>
</gene>
<evidence type="ECO:0000256" key="7">
    <source>
        <dbReference type="ARBA" id="ARBA00047943"/>
    </source>
</evidence>
<dbReference type="EC" id="2.1.1.137" evidence="4"/>